<dbReference type="InterPro" id="IPR016890">
    <property type="entry name" value="UCP028520"/>
</dbReference>
<dbReference type="Pfam" id="PF00583">
    <property type="entry name" value="Acetyltransf_1"/>
    <property type="match status" value="1"/>
</dbReference>
<evidence type="ECO:0000313" key="3">
    <source>
        <dbReference type="Proteomes" id="UP000252707"/>
    </source>
</evidence>
<name>A0A369BYU6_9GAMM</name>
<dbReference type="PROSITE" id="PS51186">
    <property type="entry name" value="GNAT"/>
    <property type="match status" value="1"/>
</dbReference>
<dbReference type="CDD" id="cd04301">
    <property type="entry name" value="NAT_SF"/>
    <property type="match status" value="1"/>
</dbReference>
<dbReference type="Gene3D" id="3.40.630.30">
    <property type="match status" value="1"/>
</dbReference>
<gene>
    <name evidence="2" type="ORF">DFQ59_10930</name>
</gene>
<dbReference type="SUPFAM" id="SSF55729">
    <property type="entry name" value="Acyl-CoA N-acyltransferases (Nat)"/>
    <property type="match status" value="1"/>
</dbReference>
<keyword evidence="3" id="KW-1185">Reference proteome</keyword>
<accession>A0A369BYU6</accession>
<organism evidence="2 3">
    <name type="scientific">Thioalbus denitrificans</name>
    <dbReference type="NCBI Taxonomy" id="547122"/>
    <lineage>
        <taxon>Bacteria</taxon>
        <taxon>Pseudomonadati</taxon>
        <taxon>Pseudomonadota</taxon>
        <taxon>Gammaproteobacteria</taxon>
        <taxon>Chromatiales</taxon>
        <taxon>Ectothiorhodospiraceae</taxon>
        <taxon>Thioalbus</taxon>
    </lineage>
</organism>
<reference evidence="2 3" key="1">
    <citation type="submission" date="2018-07" db="EMBL/GenBank/DDBJ databases">
        <title>Genomic Encyclopedia of Type Strains, Phase IV (KMG-IV): sequencing the most valuable type-strain genomes for metagenomic binning, comparative biology and taxonomic classification.</title>
        <authorList>
            <person name="Goeker M."/>
        </authorList>
    </citation>
    <scope>NUCLEOTIDE SEQUENCE [LARGE SCALE GENOMIC DNA]</scope>
    <source>
        <strain evidence="2 3">DSM 26407</strain>
    </source>
</reference>
<evidence type="ECO:0000259" key="1">
    <source>
        <dbReference type="PROSITE" id="PS51186"/>
    </source>
</evidence>
<sequence>MTDLRQHAGPVFPVIRPAEAADFDSILALNARVVVETSPMDRERLGLLDGMADYHRVATVAGRVAGFLLAMREDAPYENDNHRWFAARLPRFLYVDRIVVGAEFAGRGIGSRLYRDLFDHARAGGVPLIACEYNIEPLNAASRAFHDRFGFREAGRQHVADGAKLVSLQTAEVGR</sequence>
<dbReference type="InterPro" id="IPR016181">
    <property type="entry name" value="Acyl_CoA_acyltransferase"/>
</dbReference>
<dbReference type="InterPro" id="IPR000182">
    <property type="entry name" value="GNAT_dom"/>
</dbReference>
<comment type="caution">
    <text evidence="2">The sequence shown here is derived from an EMBL/GenBank/DDBJ whole genome shotgun (WGS) entry which is preliminary data.</text>
</comment>
<dbReference type="PIRSF" id="PIRSF028520">
    <property type="entry name" value="UCP028520"/>
    <property type="match status" value="1"/>
</dbReference>
<dbReference type="GO" id="GO:0016747">
    <property type="term" value="F:acyltransferase activity, transferring groups other than amino-acyl groups"/>
    <property type="evidence" value="ECO:0007669"/>
    <property type="project" value="InterPro"/>
</dbReference>
<dbReference type="Proteomes" id="UP000252707">
    <property type="component" value="Unassembled WGS sequence"/>
</dbReference>
<protein>
    <recommendedName>
        <fullName evidence="1">N-acetyltransferase domain-containing protein</fullName>
    </recommendedName>
</protein>
<evidence type="ECO:0000313" key="2">
    <source>
        <dbReference type="EMBL" id="RCX26501.1"/>
    </source>
</evidence>
<dbReference type="RefSeq" id="WP_114280585.1">
    <property type="nucleotide sequence ID" value="NZ_QPJY01000009.1"/>
</dbReference>
<feature type="domain" description="N-acetyltransferase" evidence="1">
    <location>
        <begin position="13"/>
        <end position="172"/>
    </location>
</feature>
<dbReference type="EMBL" id="QPJY01000009">
    <property type="protein sequence ID" value="RCX26501.1"/>
    <property type="molecule type" value="Genomic_DNA"/>
</dbReference>
<proteinExistence type="predicted"/>
<dbReference type="OrthoDB" id="6182349at2"/>
<dbReference type="AlphaFoldDB" id="A0A369BYU6"/>